<dbReference type="EMBL" id="CAJGYO010000016">
    <property type="protein sequence ID" value="CAD6273062.1"/>
    <property type="molecule type" value="Genomic_DNA"/>
</dbReference>
<sequence length="75" mass="8688">MANDDDPVDDENPRSYTANNSIIDNKMAEVFDMVSIHDHQYKMATFAFHTNKTTTEASHRPDYKHKLAWSHHPSL</sequence>
<evidence type="ECO:0000313" key="2">
    <source>
        <dbReference type="EMBL" id="CAD6273062.1"/>
    </source>
</evidence>
<dbReference type="Proteomes" id="UP000604825">
    <property type="component" value="Unassembled WGS sequence"/>
</dbReference>
<feature type="compositionally biased region" description="Acidic residues" evidence="1">
    <location>
        <begin position="1"/>
        <end position="10"/>
    </location>
</feature>
<reference evidence="2" key="1">
    <citation type="submission" date="2020-10" db="EMBL/GenBank/DDBJ databases">
        <authorList>
            <person name="Han B."/>
            <person name="Lu T."/>
            <person name="Zhao Q."/>
            <person name="Huang X."/>
            <person name="Zhao Y."/>
        </authorList>
    </citation>
    <scope>NUCLEOTIDE SEQUENCE</scope>
</reference>
<dbReference type="AlphaFoldDB" id="A0A811RR17"/>
<accession>A0A811RR17</accession>
<keyword evidence="3" id="KW-1185">Reference proteome</keyword>
<protein>
    <submittedName>
        <fullName evidence="2">Uncharacterized protein</fullName>
    </submittedName>
</protein>
<organism evidence="2 3">
    <name type="scientific">Miscanthus lutarioriparius</name>
    <dbReference type="NCBI Taxonomy" id="422564"/>
    <lineage>
        <taxon>Eukaryota</taxon>
        <taxon>Viridiplantae</taxon>
        <taxon>Streptophyta</taxon>
        <taxon>Embryophyta</taxon>
        <taxon>Tracheophyta</taxon>
        <taxon>Spermatophyta</taxon>
        <taxon>Magnoliopsida</taxon>
        <taxon>Liliopsida</taxon>
        <taxon>Poales</taxon>
        <taxon>Poaceae</taxon>
        <taxon>PACMAD clade</taxon>
        <taxon>Panicoideae</taxon>
        <taxon>Andropogonodae</taxon>
        <taxon>Andropogoneae</taxon>
        <taxon>Saccharinae</taxon>
        <taxon>Miscanthus</taxon>
    </lineage>
</organism>
<proteinExistence type="predicted"/>
<name>A0A811RR17_9POAL</name>
<dbReference type="OrthoDB" id="663323at2759"/>
<evidence type="ECO:0000256" key="1">
    <source>
        <dbReference type="SAM" id="MobiDB-lite"/>
    </source>
</evidence>
<evidence type="ECO:0000313" key="3">
    <source>
        <dbReference type="Proteomes" id="UP000604825"/>
    </source>
</evidence>
<comment type="caution">
    <text evidence="2">The sequence shown here is derived from an EMBL/GenBank/DDBJ whole genome shotgun (WGS) entry which is preliminary data.</text>
</comment>
<gene>
    <name evidence="2" type="ORF">NCGR_LOCUS56330</name>
</gene>
<feature type="region of interest" description="Disordered" evidence="1">
    <location>
        <begin position="1"/>
        <end position="20"/>
    </location>
</feature>